<dbReference type="InterPro" id="IPR009056">
    <property type="entry name" value="Cyt_c-like_dom"/>
</dbReference>
<evidence type="ECO:0000256" key="3">
    <source>
        <dbReference type="ARBA" id="ARBA00023004"/>
    </source>
</evidence>
<dbReference type="SUPFAM" id="SSF46626">
    <property type="entry name" value="Cytochrome c"/>
    <property type="match status" value="1"/>
</dbReference>
<evidence type="ECO:0000313" key="7">
    <source>
        <dbReference type="EMBL" id="MFK4751662.1"/>
    </source>
</evidence>
<dbReference type="Pfam" id="PF06537">
    <property type="entry name" value="DHOR"/>
    <property type="match status" value="1"/>
</dbReference>
<dbReference type="InterPro" id="IPR036909">
    <property type="entry name" value="Cyt_c-like_dom_sf"/>
</dbReference>
<dbReference type="RefSeq" id="WP_416205062.1">
    <property type="nucleotide sequence ID" value="NZ_JBBKTX010000004.1"/>
</dbReference>
<evidence type="ECO:0000256" key="5">
    <source>
        <dbReference type="SAM" id="MobiDB-lite"/>
    </source>
</evidence>
<keyword evidence="8" id="KW-1185">Reference proteome</keyword>
<keyword evidence="1 4" id="KW-0349">Heme</keyword>
<evidence type="ECO:0000256" key="1">
    <source>
        <dbReference type="ARBA" id="ARBA00022617"/>
    </source>
</evidence>
<dbReference type="Proteomes" id="UP001620597">
    <property type="component" value="Unassembled WGS sequence"/>
</dbReference>
<sequence>MTGLSGCGSEQPSRNSDTVAVTPPEQSEPREWQAVGGSATVAFRDDMAFLQFIPDLDLGSAPTVSQGRELFVANWTAAPGSRTLLDGLGPLFIADACADCHLVSGRAASLNDDGTTSPGILFRLGTADGQPDARLGGQLQTAATVDVPEGRVTWQDVGLGRPQFQLSETDRSLDDGVHLGPRLSPQLTGVGLLQQIPEAQILEWHDPDDQDQDGISGRAHWIEREGVSCVGRFGWKAMQCTLRGQSAAALHQDMGLTTALNPAEPCTAYQSICTDQPSGGDPEVSLDSLNAINDFLTLLAVYERRITDQTQFDLGADLFEQIGCDNCHRPMLTTGNQSLFETLNQQTIYAYTDLLLHDMGAELSDGVQEGNANGREWKTPPLWGLGLIEGIGNSRFLHDGRARTLPEAIQWHGGESSASREAWEILAEEDQQALLVFLRGI</sequence>
<feature type="compositionally biased region" description="Polar residues" evidence="5">
    <location>
        <begin position="8"/>
        <end position="19"/>
    </location>
</feature>
<feature type="region of interest" description="Disordered" evidence="5">
    <location>
        <begin position="1"/>
        <end position="34"/>
    </location>
</feature>
<name>A0ABW8NFD3_9GAMM</name>
<evidence type="ECO:0000259" key="6">
    <source>
        <dbReference type="PROSITE" id="PS51007"/>
    </source>
</evidence>
<gene>
    <name evidence="7" type="ORF">WG929_04475</name>
</gene>
<feature type="domain" description="Cytochrome c" evidence="6">
    <location>
        <begin position="62"/>
        <end position="184"/>
    </location>
</feature>
<accession>A0ABW8NFD3</accession>
<organism evidence="7 8">
    <name type="scientific">Oceanobacter antarcticus</name>
    <dbReference type="NCBI Taxonomy" id="3133425"/>
    <lineage>
        <taxon>Bacteria</taxon>
        <taxon>Pseudomonadati</taxon>
        <taxon>Pseudomonadota</taxon>
        <taxon>Gammaproteobacteria</taxon>
        <taxon>Oceanospirillales</taxon>
        <taxon>Oceanospirillaceae</taxon>
        <taxon>Oceanobacter</taxon>
    </lineage>
</organism>
<keyword evidence="3 4" id="KW-0408">Iron</keyword>
<dbReference type="InterPro" id="IPR010538">
    <property type="entry name" value="DHOR"/>
</dbReference>
<keyword evidence="2 4" id="KW-0479">Metal-binding</keyword>
<proteinExistence type="predicted"/>
<reference evidence="7 8" key="1">
    <citation type="submission" date="2024-03" db="EMBL/GenBank/DDBJ databases">
        <title>High-quality draft genome sequence of Oceanobacter sp. wDCs-4.</title>
        <authorList>
            <person name="Dong C."/>
        </authorList>
    </citation>
    <scope>NUCLEOTIDE SEQUENCE [LARGE SCALE GENOMIC DNA]</scope>
    <source>
        <strain evidence="8">wDCs-4</strain>
    </source>
</reference>
<dbReference type="InterPro" id="IPR051395">
    <property type="entry name" value="Cytochrome_c_Peroxidase/MauG"/>
</dbReference>
<dbReference type="PANTHER" id="PTHR30600">
    <property type="entry name" value="CYTOCHROME C PEROXIDASE-RELATED"/>
    <property type="match status" value="1"/>
</dbReference>
<dbReference type="EMBL" id="JBBKTX010000004">
    <property type="protein sequence ID" value="MFK4751662.1"/>
    <property type="molecule type" value="Genomic_DNA"/>
</dbReference>
<comment type="caution">
    <text evidence="7">The sequence shown here is derived from an EMBL/GenBank/DDBJ whole genome shotgun (WGS) entry which is preliminary data.</text>
</comment>
<evidence type="ECO:0000313" key="8">
    <source>
        <dbReference type="Proteomes" id="UP001620597"/>
    </source>
</evidence>
<evidence type="ECO:0000256" key="4">
    <source>
        <dbReference type="PROSITE-ProRule" id="PRU00433"/>
    </source>
</evidence>
<dbReference type="PANTHER" id="PTHR30600:SF4">
    <property type="entry name" value="CYTOCHROME C DOMAIN-CONTAINING PROTEIN"/>
    <property type="match status" value="1"/>
</dbReference>
<protein>
    <submittedName>
        <fullName evidence="7">Di-heme oxidoredictase family protein</fullName>
    </submittedName>
</protein>
<evidence type="ECO:0000256" key="2">
    <source>
        <dbReference type="ARBA" id="ARBA00022723"/>
    </source>
</evidence>
<dbReference type="PROSITE" id="PS51007">
    <property type="entry name" value="CYTC"/>
    <property type="match status" value="1"/>
</dbReference>
<dbReference type="Gene3D" id="1.10.760.10">
    <property type="entry name" value="Cytochrome c-like domain"/>
    <property type="match status" value="1"/>
</dbReference>